<evidence type="ECO:0000313" key="2">
    <source>
        <dbReference type="Proteomes" id="UP000027138"/>
    </source>
</evidence>
<protein>
    <submittedName>
        <fullName evidence="1">Uncharacterized protein</fullName>
    </submittedName>
</protein>
<dbReference type="EMBL" id="KK914229">
    <property type="protein sequence ID" value="KDP45549.1"/>
    <property type="molecule type" value="Genomic_DNA"/>
</dbReference>
<organism evidence="1 2">
    <name type="scientific">Jatropha curcas</name>
    <name type="common">Barbados nut</name>
    <dbReference type="NCBI Taxonomy" id="180498"/>
    <lineage>
        <taxon>Eukaryota</taxon>
        <taxon>Viridiplantae</taxon>
        <taxon>Streptophyta</taxon>
        <taxon>Embryophyta</taxon>
        <taxon>Tracheophyta</taxon>
        <taxon>Spermatophyta</taxon>
        <taxon>Magnoliopsida</taxon>
        <taxon>eudicotyledons</taxon>
        <taxon>Gunneridae</taxon>
        <taxon>Pentapetalae</taxon>
        <taxon>rosids</taxon>
        <taxon>fabids</taxon>
        <taxon>Malpighiales</taxon>
        <taxon>Euphorbiaceae</taxon>
        <taxon>Crotonoideae</taxon>
        <taxon>Jatropheae</taxon>
        <taxon>Jatropha</taxon>
    </lineage>
</organism>
<sequence>MIGPTWAFEYFPYTCPELLQTDPGSGLAPSAWRWYKSNLHPVRRKRSLKKLRAFFDTCLLEQVPDGLVNQMMELILGMQQEPAVAWTQIAFDDQRSRRPRR</sequence>
<dbReference type="OrthoDB" id="1936739at2759"/>
<proteinExistence type="predicted"/>
<name>A0A067LMB4_JATCU</name>
<gene>
    <name evidence="1" type="ORF">JCGZ_18174</name>
</gene>
<keyword evidence="2" id="KW-1185">Reference proteome</keyword>
<evidence type="ECO:0000313" key="1">
    <source>
        <dbReference type="EMBL" id="KDP45549.1"/>
    </source>
</evidence>
<dbReference type="Proteomes" id="UP000027138">
    <property type="component" value="Unassembled WGS sequence"/>
</dbReference>
<accession>A0A067LMB4</accession>
<reference evidence="1 2" key="1">
    <citation type="journal article" date="2014" name="PLoS ONE">
        <title>Global Analysis of Gene Expression Profiles in Physic Nut (Jatropha curcas L.) Seedlings Exposed to Salt Stress.</title>
        <authorList>
            <person name="Zhang L."/>
            <person name="Zhang C."/>
            <person name="Wu P."/>
            <person name="Chen Y."/>
            <person name="Li M."/>
            <person name="Jiang H."/>
            <person name="Wu G."/>
        </authorList>
    </citation>
    <scope>NUCLEOTIDE SEQUENCE [LARGE SCALE GENOMIC DNA]</scope>
    <source>
        <strain evidence="2">cv. GZQX0401</strain>
        <tissue evidence="1">Young leaves</tissue>
    </source>
</reference>
<dbReference type="AlphaFoldDB" id="A0A067LMB4"/>